<dbReference type="SUPFAM" id="SSF50891">
    <property type="entry name" value="Cyclophilin-like"/>
    <property type="match status" value="1"/>
</dbReference>
<keyword evidence="2" id="KW-0697">Rotamase</keyword>
<keyword evidence="8" id="KW-1185">Reference proteome</keyword>
<reference evidence="5 7" key="2">
    <citation type="journal article" date="2012" name="J. Bacteriol.">
        <title>Genome Sequence of Janibacter hoylei MTCC8307, Isolated from the Stratospheric Air.</title>
        <authorList>
            <person name="Pawar S.P."/>
            <person name="Dhotre D.P."/>
            <person name="Shetty S.A."/>
            <person name="Chowdhury S.P."/>
            <person name="Chaudhari B.L."/>
            <person name="Shouche Y.S."/>
        </authorList>
    </citation>
    <scope>NUCLEOTIDE SEQUENCE [LARGE SCALE GENOMIC DNA]</scope>
    <source>
        <strain evidence="5 7">PVAS-1</strain>
    </source>
</reference>
<feature type="compositionally biased region" description="Gly residues" evidence="3">
    <location>
        <begin position="126"/>
        <end position="136"/>
    </location>
</feature>
<dbReference type="EMBL" id="ALWX01000055">
    <property type="protein sequence ID" value="EKA60543.1"/>
    <property type="molecule type" value="Genomic_DNA"/>
</dbReference>
<dbReference type="InterPro" id="IPR002130">
    <property type="entry name" value="Cyclophilin-type_PPIase_dom"/>
</dbReference>
<dbReference type="PROSITE" id="PS51257">
    <property type="entry name" value="PROKAR_LIPOPROTEIN"/>
    <property type="match status" value="1"/>
</dbReference>
<reference evidence="6" key="3">
    <citation type="submission" date="2017-11" db="EMBL/GenBank/DDBJ databases">
        <authorList>
            <person name="Seuylemezian A."/>
            <person name="Cooper K."/>
            <person name="Vaishampayan P."/>
        </authorList>
    </citation>
    <scope>NUCLEOTIDE SEQUENCE</scope>
    <source>
        <strain evidence="6">PVAS-1</strain>
    </source>
</reference>
<feature type="region of interest" description="Disordered" evidence="3">
    <location>
        <begin position="21"/>
        <end position="50"/>
    </location>
</feature>
<gene>
    <name evidence="5" type="ORF">B277_12456</name>
    <name evidence="6" type="ORF">CWN80_14795</name>
</gene>
<feature type="compositionally biased region" description="Polar residues" evidence="3">
    <location>
        <begin position="29"/>
        <end position="40"/>
    </location>
</feature>
<protein>
    <recommendedName>
        <fullName evidence="2">Peptidyl-prolyl cis-trans isomerase</fullName>
        <shortName evidence="2">PPIase</shortName>
        <ecNumber evidence="2">5.2.1.8</ecNumber>
    </recommendedName>
</protein>
<sequence length="224" mass="23128">MTRRTAALAAAALLALTGCGSDSTDGEGATSSGAETTAISGETECPPEDGAKVRATSFEQAPPMCIDEAKTYTATMTTDAGDVTIELDAKQAPETVNNFVVLARYKYYDGLTFHRVIQDFMAQGGDPSGNGSGGPGYEFDDELPQSGDYEVGSVAMANAGPDTNGSQFFIITGDAGVQLPPSYSLFGKVTEGMDAVEAIEADGSVGDGTPAKVHRIESVTISEK</sequence>
<organism evidence="5 7">
    <name type="scientific">Janibacter hoylei PVAS-1</name>
    <dbReference type="NCBI Taxonomy" id="1210046"/>
    <lineage>
        <taxon>Bacteria</taxon>
        <taxon>Bacillati</taxon>
        <taxon>Actinomycetota</taxon>
        <taxon>Actinomycetes</taxon>
        <taxon>Micrococcales</taxon>
        <taxon>Intrasporangiaceae</taxon>
        <taxon>Janibacter</taxon>
    </lineage>
</organism>
<comment type="function">
    <text evidence="1 2">PPIases accelerate the folding of proteins. It catalyzes the cis-trans isomerization of proline imidic peptide bonds in oligopeptides.</text>
</comment>
<dbReference type="CDD" id="cd00317">
    <property type="entry name" value="cyclophilin"/>
    <property type="match status" value="1"/>
</dbReference>
<dbReference type="InterPro" id="IPR020892">
    <property type="entry name" value="Cyclophilin-type_PPIase_CS"/>
</dbReference>
<comment type="caution">
    <text evidence="5">The sequence shown here is derived from an EMBL/GenBank/DDBJ whole genome shotgun (WGS) entry which is preliminary data.</text>
</comment>
<dbReference type="PANTHER" id="PTHR45625:SF3">
    <property type="entry name" value="PEPTIDYL-PROLYL CIS-TRANS ISOMERASE B-RELATED"/>
    <property type="match status" value="1"/>
</dbReference>
<feature type="region of interest" description="Disordered" evidence="3">
    <location>
        <begin position="124"/>
        <end position="145"/>
    </location>
</feature>
<evidence type="ECO:0000256" key="3">
    <source>
        <dbReference type="SAM" id="MobiDB-lite"/>
    </source>
</evidence>
<evidence type="ECO:0000313" key="8">
    <source>
        <dbReference type="Proteomes" id="UP000288711"/>
    </source>
</evidence>
<evidence type="ECO:0000313" key="6">
    <source>
        <dbReference type="EMBL" id="RWU81315.1"/>
    </source>
</evidence>
<dbReference type="EC" id="5.2.1.8" evidence="2"/>
<dbReference type="PROSITE" id="PS50072">
    <property type="entry name" value="CSA_PPIASE_2"/>
    <property type="match status" value="1"/>
</dbReference>
<dbReference type="OrthoDB" id="5507614at2"/>
<dbReference type="PATRIC" id="fig|1210046.3.peg.2395"/>
<dbReference type="GO" id="GO:0003755">
    <property type="term" value="F:peptidyl-prolyl cis-trans isomerase activity"/>
    <property type="evidence" value="ECO:0007669"/>
    <property type="project" value="UniProtKB-UniRule"/>
</dbReference>
<keyword evidence="2" id="KW-0732">Signal</keyword>
<evidence type="ECO:0000259" key="4">
    <source>
        <dbReference type="PROSITE" id="PS50072"/>
    </source>
</evidence>
<dbReference type="eggNOG" id="COG0652">
    <property type="taxonomic scope" value="Bacteria"/>
</dbReference>
<evidence type="ECO:0000256" key="2">
    <source>
        <dbReference type="RuleBase" id="RU363019"/>
    </source>
</evidence>
<comment type="similarity">
    <text evidence="2">Belongs to the cyclophilin-type PPIase family.</text>
</comment>
<dbReference type="GO" id="GO:0006457">
    <property type="term" value="P:protein folding"/>
    <property type="evidence" value="ECO:0007669"/>
    <property type="project" value="InterPro"/>
</dbReference>
<feature type="chain" id="PRO_5044524430" description="Peptidyl-prolyl cis-trans isomerase" evidence="2">
    <location>
        <begin position="21"/>
        <end position="224"/>
    </location>
</feature>
<dbReference type="AlphaFoldDB" id="K1EML4"/>
<feature type="domain" description="PPIase cyclophilin-type" evidence="4">
    <location>
        <begin position="78"/>
        <end position="221"/>
    </location>
</feature>
<comment type="catalytic activity">
    <reaction evidence="2">
        <text>[protein]-peptidylproline (omega=180) = [protein]-peptidylproline (omega=0)</text>
        <dbReference type="Rhea" id="RHEA:16237"/>
        <dbReference type="Rhea" id="RHEA-COMP:10747"/>
        <dbReference type="Rhea" id="RHEA-COMP:10748"/>
        <dbReference type="ChEBI" id="CHEBI:83833"/>
        <dbReference type="ChEBI" id="CHEBI:83834"/>
        <dbReference type="EC" id="5.2.1.8"/>
    </reaction>
</comment>
<dbReference type="InterPro" id="IPR044666">
    <property type="entry name" value="Cyclophilin_A-like"/>
</dbReference>
<reference evidence="6 8" key="1">
    <citation type="journal article" date="2009" name="Int. J. Syst. Evol. Microbiol.">
        <title>Janibacter hoylei sp. nov., Bacillus isronensis sp. nov. and Bacillus aryabhattai sp. nov., isolated from cryotubes used for collecting air from the upper atmosphere.</title>
        <authorList>
            <person name="Shivaji S."/>
            <person name="Chaturvedi P."/>
            <person name="Begum Z."/>
            <person name="Pindi P.K."/>
            <person name="Manorama R."/>
            <person name="Padmanaban D.A."/>
            <person name="Shouche Y.S."/>
            <person name="Pawar S."/>
            <person name="Vaishampayan P."/>
            <person name="Dutt C.B."/>
            <person name="Datta G.N."/>
            <person name="Manchanda R.K."/>
            <person name="Rao U.R."/>
            <person name="Bhargava P.M."/>
            <person name="Narlikar J.V."/>
        </authorList>
    </citation>
    <scope>NUCLEOTIDE SEQUENCE [LARGE SCALE GENOMIC DNA]</scope>
    <source>
        <strain evidence="6 8">PVAS-1</strain>
    </source>
</reference>
<keyword evidence="2 5" id="KW-0413">Isomerase</keyword>
<dbReference type="PROSITE" id="PS00170">
    <property type="entry name" value="CSA_PPIASE_1"/>
    <property type="match status" value="1"/>
</dbReference>
<evidence type="ECO:0000313" key="7">
    <source>
        <dbReference type="Proteomes" id="UP000004474"/>
    </source>
</evidence>
<dbReference type="Gene3D" id="2.40.100.10">
    <property type="entry name" value="Cyclophilin-like"/>
    <property type="match status" value="1"/>
</dbReference>
<dbReference type="Proteomes" id="UP000288711">
    <property type="component" value="Unassembled WGS sequence"/>
</dbReference>
<dbReference type="PRINTS" id="PR00153">
    <property type="entry name" value="CSAPPISMRASE"/>
</dbReference>
<name>K1EML4_9MICO</name>
<evidence type="ECO:0000313" key="5">
    <source>
        <dbReference type="EMBL" id="EKA60543.1"/>
    </source>
</evidence>
<proteinExistence type="inferred from homology"/>
<dbReference type="InterPro" id="IPR029000">
    <property type="entry name" value="Cyclophilin-like_dom_sf"/>
</dbReference>
<dbReference type="RefSeq" id="WP_007928577.1">
    <property type="nucleotide sequence ID" value="NZ_ALWX01000055.1"/>
</dbReference>
<dbReference type="Pfam" id="PF00160">
    <property type="entry name" value="Pro_isomerase"/>
    <property type="match status" value="1"/>
</dbReference>
<dbReference type="STRING" id="1210046.B277_12456"/>
<accession>K1EML4</accession>
<evidence type="ECO:0000256" key="1">
    <source>
        <dbReference type="ARBA" id="ARBA00002388"/>
    </source>
</evidence>
<feature type="signal peptide" evidence="2">
    <location>
        <begin position="1"/>
        <end position="20"/>
    </location>
</feature>
<dbReference type="Proteomes" id="UP000004474">
    <property type="component" value="Unassembled WGS sequence"/>
</dbReference>
<dbReference type="EMBL" id="PIPF01000016">
    <property type="protein sequence ID" value="RWU81315.1"/>
    <property type="molecule type" value="Genomic_DNA"/>
</dbReference>
<dbReference type="PANTHER" id="PTHR45625">
    <property type="entry name" value="PEPTIDYL-PROLYL CIS-TRANS ISOMERASE-RELATED"/>
    <property type="match status" value="1"/>
</dbReference>